<sequence length="512" mass="57697">MSFFLVVLMYCQRVVINIAIVEMVEQTKKTAATSNNTDDTCPMDPSQDSVIKDIEGGKIDWSEQEQSYVLLSFYFGYTIAQLFSGFVCDKYGAKYPLLIGAGLSSAATCVLPIIVMSKMASWVPCLMRAVAGLAQAVLYPGITALLARWVPLYERGTLCAVAYSGNSIGIIVGTLGTGLMIHYLNNWTYVFYIWSSFGLLWMVPFWVWIYSDPSKHKNITPEELQLLTSTITPLQTRNAPFKSIFQDMAVWAIVVGQVGHDYIYFTLVTNLPKYMNNVLHYDIKNNSWASSLPFLTMYISSVICGKISDHITMTTNLNIGVLRKVATTISAIFPGLFVLLAGYANCNRMLSLMMFSVGLFFKGPYYSSLKVNCMDLTAVYAGNLMSIANGIGSLAGMATPWIIGSLAPDNTLSQWHKVFWVVFAVQVITSIFYIIFAKGKRAKWDLTYQESVIDLSTPTPVKKWYMEKNTHVYRVLKEERLRIKQEEKDKKIKQKEERLKAKKEKQDKKDAK</sequence>
<dbReference type="Proteomes" id="UP000695000">
    <property type="component" value="Unplaced"/>
</dbReference>
<dbReference type="GeneID" id="108566812"/>
<dbReference type="InterPro" id="IPR036259">
    <property type="entry name" value="MFS_trans_sf"/>
</dbReference>
<keyword evidence="9" id="KW-1185">Reference proteome</keyword>
<keyword evidence="4 6" id="KW-0472">Membrane</keyword>
<evidence type="ECO:0000256" key="2">
    <source>
        <dbReference type="ARBA" id="ARBA00022692"/>
    </source>
</evidence>
<evidence type="ECO:0000256" key="7">
    <source>
        <dbReference type="SAM" id="SignalP"/>
    </source>
</evidence>
<evidence type="ECO:0000313" key="10">
    <source>
        <dbReference type="RefSeq" id="XP_017782365.1"/>
    </source>
</evidence>
<dbReference type="PANTHER" id="PTHR11662:SF415">
    <property type="entry name" value="AT30085P-RELATED"/>
    <property type="match status" value="1"/>
</dbReference>
<keyword evidence="3 6" id="KW-1133">Transmembrane helix</keyword>
<feature type="transmembrane region" description="Helical" evidence="6">
    <location>
        <begin position="349"/>
        <end position="366"/>
    </location>
</feature>
<proteinExistence type="predicted"/>
<evidence type="ECO:0000313" key="9">
    <source>
        <dbReference type="Proteomes" id="UP000695000"/>
    </source>
</evidence>
<feature type="domain" description="Major facilitator superfamily (MFS) profile" evidence="8">
    <location>
        <begin position="1"/>
        <end position="441"/>
    </location>
</feature>
<feature type="transmembrane region" description="Helical" evidence="6">
    <location>
        <begin position="378"/>
        <end position="398"/>
    </location>
</feature>
<evidence type="ECO:0000259" key="8">
    <source>
        <dbReference type="PROSITE" id="PS50850"/>
    </source>
</evidence>
<feature type="transmembrane region" description="Helical" evidence="6">
    <location>
        <begin position="248"/>
        <end position="267"/>
    </location>
</feature>
<evidence type="ECO:0000256" key="6">
    <source>
        <dbReference type="SAM" id="Phobius"/>
    </source>
</evidence>
<feature type="transmembrane region" description="Helical" evidence="6">
    <location>
        <begin position="325"/>
        <end position="343"/>
    </location>
</feature>
<reference evidence="10" key="1">
    <citation type="submission" date="2025-08" db="UniProtKB">
        <authorList>
            <consortium name="RefSeq"/>
        </authorList>
    </citation>
    <scope>IDENTIFICATION</scope>
    <source>
        <tissue evidence="10">Whole Larva</tissue>
    </source>
</reference>
<feature type="region of interest" description="Disordered" evidence="5">
    <location>
        <begin position="492"/>
        <end position="512"/>
    </location>
</feature>
<keyword evidence="2 6" id="KW-0812">Transmembrane</keyword>
<feature type="transmembrane region" description="Helical" evidence="6">
    <location>
        <begin position="418"/>
        <end position="436"/>
    </location>
</feature>
<dbReference type="PANTHER" id="PTHR11662">
    <property type="entry name" value="SOLUTE CARRIER FAMILY 17"/>
    <property type="match status" value="1"/>
</dbReference>
<feature type="transmembrane region" description="Helical" evidence="6">
    <location>
        <begin position="158"/>
        <end position="183"/>
    </location>
</feature>
<dbReference type="Gene3D" id="1.20.1250.20">
    <property type="entry name" value="MFS general substrate transporter like domains"/>
    <property type="match status" value="2"/>
</dbReference>
<keyword evidence="7" id="KW-0732">Signal</keyword>
<accession>A0ABM1N6B5</accession>
<feature type="transmembrane region" description="Helical" evidence="6">
    <location>
        <begin position="126"/>
        <end position="146"/>
    </location>
</feature>
<dbReference type="Pfam" id="PF07690">
    <property type="entry name" value="MFS_1"/>
    <property type="match status" value="1"/>
</dbReference>
<gene>
    <name evidence="10" type="primary">LOC108566812</name>
</gene>
<feature type="transmembrane region" description="Helical" evidence="6">
    <location>
        <begin position="189"/>
        <end position="209"/>
    </location>
</feature>
<protein>
    <submittedName>
        <fullName evidence="10">Sialin-like</fullName>
    </submittedName>
</protein>
<evidence type="ECO:0000256" key="3">
    <source>
        <dbReference type="ARBA" id="ARBA00022989"/>
    </source>
</evidence>
<evidence type="ECO:0000256" key="4">
    <source>
        <dbReference type="ARBA" id="ARBA00023136"/>
    </source>
</evidence>
<dbReference type="SUPFAM" id="SSF103473">
    <property type="entry name" value="MFS general substrate transporter"/>
    <property type="match status" value="1"/>
</dbReference>
<evidence type="ECO:0000256" key="5">
    <source>
        <dbReference type="SAM" id="MobiDB-lite"/>
    </source>
</evidence>
<feature type="transmembrane region" description="Helical" evidence="6">
    <location>
        <begin position="287"/>
        <end position="304"/>
    </location>
</feature>
<dbReference type="InterPro" id="IPR011701">
    <property type="entry name" value="MFS"/>
</dbReference>
<dbReference type="InterPro" id="IPR050382">
    <property type="entry name" value="MFS_Na/Anion_cotransporter"/>
</dbReference>
<comment type="subcellular location">
    <subcellularLocation>
        <location evidence="1">Membrane</location>
        <topology evidence="1">Multi-pass membrane protein</topology>
    </subcellularLocation>
</comment>
<feature type="chain" id="PRO_5047079285" evidence="7">
    <location>
        <begin position="20"/>
        <end position="512"/>
    </location>
</feature>
<dbReference type="RefSeq" id="XP_017782365.1">
    <property type="nucleotide sequence ID" value="XM_017926876.1"/>
</dbReference>
<feature type="transmembrane region" description="Helical" evidence="6">
    <location>
        <begin position="95"/>
        <end position="114"/>
    </location>
</feature>
<feature type="transmembrane region" description="Helical" evidence="6">
    <location>
        <begin position="68"/>
        <end position="88"/>
    </location>
</feature>
<dbReference type="PROSITE" id="PS50850">
    <property type="entry name" value="MFS"/>
    <property type="match status" value="1"/>
</dbReference>
<name>A0ABM1N6B5_NICVS</name>
<evidence type="ECO:0000256" key="1">
    <source>
        <dbReference type="ARBA" id="ARBA00004141"/>
    </source>
</evidence>
<dbReference type="InterPro" id="IPR020846">
    <property type="entry name" value="MFS_dom"/>
</dbReference>
<organism evidence="9 10">
    <name type="scientific">Nicrophorus vespilloides</name>
    <name type="common">Boreal carrion beetle</name>
    <dbReference type="NCBI Taxonomy" id="110193"/>
    <lineage>
        <taxon>Eukaryota</taxon>
        <taxon>Metazoa</taxon>
        <taxon>Ecdysozoa</taxon>
        <taxon>Arthropoda</taxon>
        <taxon>Hexapoda</taxon>
        <taxon>Insecta</taxon>
        <taxon>Pterygota</taxon>
        <taxon>Neoptera</taxon>
        <taxon>Endopterygota</taxon>
        <taxon>Coleoptera</taxon>
        <taxon>Polyphaga</taxon>
        <taxon>Staphyliniformia</taxon>
        <taxon>Silphidae</taxon>
        <taxon>Nicrophorinae</taxon>
        <taxon>Nicrophorus</taxon>
    </lineage>
</organism>
<feature type="signal peptide" evidence="7">
    <location>
        <begin position="1"/>
        <end position="19"/>
    </location>
</feature>